<dbReference type="GO" id="GO:0000287">
    <property type="term" value="F:magnesium ion binding"/>
    <property type="evidence" value="ECO:0007669"/>
    <property type="project" value="TreeGrafter"/>
</dbReference>
<dbReference type="Gene3D" id="3.40.1180.10">
    <property type="entry name" value="Decaprenyl diphosphate synthase-like"/>
    <property type="match status" value="1"/>
</dbReference>
<sequence length="244" mass="27673">MKAENESSENVTDPASNIPRHVAIIMDGNRRWAEARGLDVSEGHYAGFENLTRVVAHLSNRGVEHLTVYAFSTENWDRPESEVNGILDLAITVIAREARKLHQNGIRIKHLGRVDRLSPELRTELENAVEMTADNAGLILGIAFDYGGRAEIVHAVRRLIEHETLGSEIDEKKVSEYLYTANMPDVDLLIRTGGDLRISNFLLWQTAYSEFYSSEIWWPDFDGEHIDAALNAFSVRQRRFGKRV</sequence>
<proteinExistence type="inferred from homology"/>
<reference evidence="3" key="1">
    <citation type="submission" date="2018-05" db="EMBL/GenBank/DDBJ databases">
        <authorList>
            <person name="Lanie J.A."/>
            <person name="Ng W.-L."/>
            <person name="Kazmierczak K.M."/>
            <person name="Andrzejewski T.M."/>
            <person name="Davidsen T.M."/>
            <person name="Wayne K.J."/>
            <person name="Tettelin H."/>
            <person name="Glass J.I."/>
            <person name="Rusch D."/>
            <person name="Podicherti R."/>
            <person name="Tsui H.-C.T."/>
            <person name="Winkler M.E."/>
        </authorList>
    </citation>
    <scope>NUCLEOTIDE SEQUENCE</scope>
</reference>
<dbReference type="PROSITE" id="PS01066">
    <property type="entry name" value="UPP_SYNTHASE"/>
    <property type="match status" value="1"/>
</dbReference>
<name>A0A381S9F3_9ZZZZ</name>
<evidence type="ECO:0000256" key="1">
    <source>
        <dbReference type="ARBA" id="ARBA00001946"/>
    </source>
</evidence>
<dbReference type="AlphaFoldDB" id="A0A381S9F3"/>
<dbReference type="Pfam" id="PF01255">
    <property type="entry name" value="Prenyltransf"/>
    <property type="match status" value="1"/>
</dbReference>
<dbReference type="GO" id="GO:0005829">
    <property type="term" value="C:cytosol"/>
    <property type="evidence" value="ECO:0007669"/>
    <property type="project" value="TreeGrafter"/>
</dbReference>
<dbReference type="PANTHER" id="PTHR10291:SF0">
    <property type="entry name" value="DEHYDRODOLICHYL DIPHOSPHATE SYNTHASE 2"/>
    <property type="match status" value="1"/>
</dbReference>
<organism evidence="3">
    <name type="scientific">marine metagenome</name>
    <dbReference type="NCBI Taxonomy" id="408172"/>
    <lineage>
        <taxon>unclassified sequences</taxon>
        <taxon>metagenomes</taxon>
        <taxon>ecological metagenomes</taxon>
    </lineage>
</organism>
<dbReference type="InterPro" id="IPR018520">
    <property type="entry name" value="UPP_synth-like_CS"/>
</dbReference>
<dbReference type="PANTHER" id="PTHR10291">
    <property type="entry name" value="DEHYDRODOLICHYL DIPHOSPHATE SYNTHASE FAMILY MEMBER"/>
    <property type="match status" value="1"/>
</dbReference>
<dbReference type="GO" id="GO:0030145">
    <property type="term" value="F:manganese ion binding"/>
    <property type="evidence" value="ECO:0007669"/>
    <property type="project" value="TreeGrafter"/>
</dbReference>
<dbReference type="GO" id="GO:0016094">
    <property type="term" value="P:polyprenol biosynthetic process"/>
    <property type="evidence" value="ECO:0007669"/>
    <property type="project" value="TreeGrafter"/>
</dbReference>
<dbReference type="CDD" id="cd00475">
    <property type="entry name" value="Cis_IPPS"/>
    <property type="match status" value="1"/>
</dbReference>
<evidence type="ECO:0008006" key="4">
    <source>
        <dbReference type="Google" id="ProtNLM"/>
    </source>
</evidence>
<protein>
    <recommendedName>
        <fullName evidence="4">Isoprenyl transferase</fullName>
    </recommendedName>
</protein>
<accession>A0A381S9F3</accession>
<dbReference type="GO" id="GO:0008834">
    <property type="term" value="F:ditrans,polycis-undecaprenyl-diphosphate synthase [(2E,6E)-farnesyl-diphosphate specific] activity"/>
    <property type="evidence" value="ECO:0007669"/>
    <property type="project" value="TreeGrafter"/>
</dbReference>
<evidence type="ECO:0000313" key="3">
    <source>
        <dbReference type="EMBL" id="SVA00666.1"/>
    </source>
</evidence>
<dbReference type="FunFam" id="3.40.1180.10:FF:000001">
    <property type="entry name" value="(2E,6E)-farnesyl-diphosphate-specific ditrans,polycis-undecaprenyl-diphosphate synthase"/>
    <property type="match status" value="1"/>
</dbReference>
<comment type="cofactor">
    <cofactor evidence="1">
        <name>Mg(2+)</name>
        <dbReference type="ChEBI" id="CHEBI:18420"/>
    </cofactor>
</comment>
<dbReference type="NCBIfam" id="TIGR00055">
    <property type="entry name" value="uppS"/>
    <property type="match status" value="1"/>
</dbReference>
<dbReference type="SUPFAM" id="SSF64005">
    <property type="entry name" value="Undecaprenyl diphosphate synthase"/>
    <property type="match status" value="1"/>
</dbReference>
<keyword evidence="2" id="KW-0808">Transferase</keyword>
<dbReference type="InterPro" id="IPR001441">
    <property type="entry name" value="UPP_synth-like"/>
</dbReference>
<dbReference type="EMBL" id="UINC01002825">
    <property type="protein sequence ID" value="SVA00666.1"/>
    <property type="molecule type" value="Genomic_DNA"/>
</dbReference>
<evidence type="ECO:0000256" key="2">
    <source>
        <dbReference type="ARBA" id="ARBA00022679"/>
    </source>
</evidence>
<dbReference type="HAMAP" id="MF_01139">
    <property type="entry name" value="ISPT"/>
    <property type="match status" value="1"/>
</dbReference>
<gene>
    <name evidence="3" type="ORF">METZ01_LOCUS53520</name>
</gene>
<dbReference type="InterPro" id="IPR036424">
    <property type="entry name" value="UPP_synth-like_sf"/>
</dbReference>